<dbReference type="AlphaFoldDB" id="A0A383AS75"/>
<gene>
    <name evidence="1" type="ORF">METZ01_LOCUS463531</name>
</gene>
<organism evidence="1">
    <name type="scientific">marine metagenome</name>
    <dbReference type="NCBI Taxonomy" id="408172"/>
    <lineage>
        <taxon>unclassified sequences</taxon>
        <taxon>metagenomes</taxon>
        <taxon>ecological metagenomes</taxon>
    </lineage>
</organism>
<feature type="non-terminal residue" evidence="1">
    <location>
        <position position="1"/>
    </location>
</feature>
<dbReference type="EMBL" id="UINC01194541">
    <property type="protein sequence ID" value="SVE10677.1"/>
    <property type="molecule type" value="Genomic_DNA"/>
</dbReference>
<proteinExistence type="predicted"/>
<sequence>VGQLLEEEALTIPLDESAVEMVSRGVPTWLTSRRR</sequence>
<evidence type="ECO:0000313" key="1">
    <source>
        <dbReference type="EMBL" id="SVE10677.1"/>
    </source>
</evidence>
<reference evidence="1" key="1">
    <citation type="submission" date="2018-05" db="EMBL/GenBank/DDBJ databases">
        <authorList>
            <person name="Lanie J.A."/>
            <person name="Ng W.-L."/>
            <person name="Kazmierczak K.M."/>
            <person name="Andrzejewski T.M."/>
            <person name="Davidsen T.M."/>
            <person name="Wayne K.J."/>
            <person name="Tettelin H."/>
            <person name="Glass J.I."/>
            <person name="Rusch D."/>
            <person name="Podicherti R."/>
            <person name="Tsui H.-C.T."/>
            <person name="Winkler M.E."/>
        </authorList>
    </citation>
    <scope>NUCLEOTIDE SEQUENCE</scope>
</reference>
<protein>
    <submittedName>
        <fullName evidence="1">Uncharacterized protein</fullName>
    </submittedName>
</protein>
<feature type="non-terminal residue" evidence="1">
    <location>
        <position position="35"/>
    </location>
</feature>
<accession>A0A383AS75</accession>
<name>A0A383AS75_9ZZZZ</name>